<feature type="domain" description="Pseudouridine synthase II N-terminal" evidence="6">
    <location>
        <begin position="24"/>
        <end position="180"/>
    </location>
</feature>
<evidence type="ECO:0000256" key="1">
    <source>
        <dbReference type="ARBA" id="ARBA00000385"/>
    </source>
</evidence>
<dbReference type="InterPro" id="IPR014780">
    <property type="entry name" value="tRNA_psdUridine_synth_TruB"/>
</dbReference>
<dbReference type="InterPro" id="IPR020103">
    <property type="entry name" value="PsdUridine_synth_cat_dom_sf"/>
</dbReference>
<evidence type="ECO:0000259" key="6">
    <source>
        <dbReference type="Pfam" id="PF01509"/>
    </source>
</evidence>
<dbReference type="GO" id="GO:0160148">
    <property type="term" value="F:tRNA pseudouridine(55) synthase activity"/>
    <property type="evidence" value="ECO:0007669"/>
    <property type="project" value="UniProtKB-EC"/>
</dbReference>
<dbReference type="EC" id="5.4.99.25" evidence="5"/>
<sequence length="297" mass="33813">MLNGIVVLNKERGMTSSDCVYKLRKLLHIRKIGHAGTLDPEVNGVLPIAIGQATKLIELMHEEPKAYIGTGRFGLATDSYDLEGKILETKAVEKPFTRDEISSGMEKLTGELEQVPPIYSAVRVNGMRLYEYARKNIPVERPKRKVEVFNYQLTNELRYDKEHKTQDFDFAIKCSKGTYVRSLVNDLGTHLNMPAVMTSLTRIASSGFNINHAVCLADIEKNLDYPEKWLQAIDDFFSDYPTIDLTQDQFNRVKNGAAIKLNIPREKVALRFNNKIKAIYKKVGQDYRPVLMLLNNE</sequence>
<accession>A0A2Z6T9C4</accession>
<dbReference type="Pfam" id="PF01509">
    <property type="entry name" value="TruB_N"/>
    <property type="match status" value="1"/>
</dbReference>
<name>A0A2Z6T9C4_9LACO</name>
<protein>
    <recommendedName>
        <fullName evidence="5">tRNA pseudouridine synthase B</fullName>
        <ecNumber evidence="5">5.4.99.25</ecNumber>
    </recommendedName>
    <alternativeName>
        <fullName evidence="5">tRNA pseudouridine(55) synthase</fullName>
        <shortName evidence="5">Psi55 synthase</shortName>
    </alternativeName>
    <alternativeName>
        <fullName evidence="5">tRNA pseudouridylate synthase</fullName>
    </alternativeName>
    <alternativeName>
        <fullName evidence="5">tRNA-uridine isomerase</fullName>
    </alternativeName>
</protein>
<evidence type="ECO:0000313" key="8">
    <source>
        <dbReference type="Proteomes" id="UP000257317"/>
    </source>
</evidence>
<comment type="catalytic activity">
    <reaction evidence="1 5">
        <text>uridine(55) in tRNA = pseudouridine(55) in tRNA</text>
        <dbReference type="Rhea" id="RHEA:42532"/>
        <dbReference type="Rhea" id="RHEA-COMP:10101"/>
        <dbReference type="Rhea" id="RHEA-COMP:10102"/>
        <dbReference type="ChEBI" id="CHEBI:65314"/>
        <dbReference type="ChEBI" id="CHEBI:65315"/>
        <dbReference type="EC" id="5.4.99.25"/>
    </reaction>
</comment>
<dbReference type="PANTHER" id="PTHR13767:SF2">
    <property type="entry name" value="PSEUDOURIDYLATE SYNTHASE TRUB1"/>
    <property type="match status" value="1"/>
</dbReference>
<dbReference type="CDD" id="cd02573">
    <property type="entry name" value="PseudoU_synth_EcTruB"/>
    <property type="match status" value="1"/>
</dbReference>
<keyword evidence="8" id="KW-1185">Reference proteome</keyword>
<dbReference type="GO" id="GO:1990481">
    <property type="term" value="P:mRNA pseudouridine synthesis"/>
    <property type="evidence" value="ECO:0007669"/>
    <property type="project" value="TreeGrafter"/>
</dbReference>
<evidence type="ECO:0000256" key="4">
    <source>
        <dbReference type="ARBA" id="ARBA00023235"/>
    </source>
</evidence>
<dbReference type="AlphaFoldDB" id="A0A2Z6T9C4"/>
<dbReference type="Gene3D" id="3.30.2350.10">
    <property type="entry name" value="Pseudouridine synthase"/>
    <property type="match status" value="1"/>
</dbReference>
<organism evidence="7 8">
    <name type="scientific">Lactobacillus rodentium</name>
    <dbReference type="NCBI Taxonomy" id="947835"/>
    <lineage>
        <taxon>Bacteria</taxon>
        <taxon>Bacillati</taxon>
        <taxon>Bacillota</taxon>
        <taxon>Bacilli</taxon>
        <taxon>Lactobacillales</taxon>
        <taxon>Lactobacillaceae</taxon>
        <taxon>Lactobacillus</taxon>
    </lineage>
</organism>
<evidence type="ECO:0000256" key="2">
    <source>
        <dbReference type="ARBA" id="ARBA00005642"/>
    </source>
</evidence>
<dbReference type="SUPFAM" id="SSF55120">
    <property type="entry name" value="Pseudouridine synthase"/>
    <property type="match status" value="1"/>
</dbReference>
<evidence type="ECO:0000313" key="7">
    <source>
        <dbReference type="EMBL" id="GBG05148.1"/>
    </source>
</evidence>
<keyword evidence="4 5" id="KW-0413">Isomerase</keyword>
<dbReference type="NCBIfam" id="TIGR00431">
    <property type="entry name" value="TruB"/>
    <property type="match status" value="1"/>
</dbReference>
<dbReference type="EMBL" id="BFBY01000007">
    <property type="protein sequence ID" value="GBG05148.1"/>
    <property type="molecule type" value="Genomic_DNA"/>
</dbReference>
<proteinExistence type="inferred from homology"/>
<dbReference type="RefSeq" id="WP_117118475.1">
    <property type="nucleotide sequence ID" value="NZ_BFBY01000007.1"/>
</dbReference>
<comment type="caution">
    <text evidence="7">The sequence shown here is derived from an EMBL/GenBank/DDBJ whole genome shotgun (WGS) entry which is preliminary data.</text>
</comment>
<dbReference type="HAMAP" id="MF_01080">
    <property type="entry name" value="TruB_bact"/>
    <property type="match status" value="1"/>
</dbReference>
<evidence type="ECO:0000256" key="5">
    <source>
        <dbReference type="HAMAP-Rule" id="MF_01080"/>
    </source>
</evidence>
<feature type="active site" description="Nucleophile" evidence="5">
    <location>
        <position position="39"/>
    </location>
</feature>
<dbReference type="PANTHER" id="PTHR13767">
    <property type="entry name" value="TRNA-PSEUDOURIDINE SYNTHASE"/>
    <property type="match status" value="1"/>
</dbReference>
<keyword evidence="3 5" id="KW-0819">tRNA processing</keyword>
<dbReference type="Proteomes" id="UP000257317">
    <property type="component" value="Unassembled WGS sequence"/>
</dbReference>
<dbReference type="GO" id="GO:0031119">
    <property type="term" value="P:tRNA pseudouridine synthesis"/>
    <property type="evidence" value="ECO:0007669"/>
    <property type="project" value="UniProtKB-UniRule"/>
</dbReference>
<comment type="function">
    <text evidence="5">Responsible for synthesis of pseudouridine from uracil-55 in the psi GC loop of transfer RNAs.</text>
</comment>
<evidence type="ECO:0000256" key="3">
    <source>
        <dbReference type="ARBA" id="ARBA00022694"/>
    </source>
</evidence>
<reference evidence="8" key="1">
    <citation type="submission" date="2018-03" db="EMBL/GenBank/DDBJ databases">
        <title>New taxa in the Lactobacillus gasseri group.</title>
        <authorList>
            <person name="Tanizawa Y."/>
            <person name="Tohno M."/>
            <person name="Endo A."/>
            <person name="Arita M."/>
        </authorList>
    </citation>
    <scope>NUCLEOTIDE SEQUENCE [LARGE SCALE GENOMIC DNA]</scope>
    <source>
        <strain evidence="8">DSM 24759</strain>
    </source>
</reference>
<comment type="similarity">
    <text evidence="2 5">Belongs to the pseudouridine synthase TruB family. Type 1 subfamily.</text>
</comment>
<dbReference type="GO" id="GO:0003723">
    <property type="term" value="F:RNA binding"/>
    <property type="evidence" value="ECO:0007669"/>
    <property type="project" value="InterPro"/>
</dbReference>
<dbReference type="OrthoDB" id="9802309at2"/>
<gene>
    <name evidence="5 7" type="primary">truB</name>
    <name evidence="7" type="ORF">LrDSM24759_10620</name>
</gene>
<dbReference type="InterPro" id="IPR002501">
    <property type="entry name" value="PsdUridine_synth_N"/>
</dbReference>